<keyword evidence="7" id="KW-1185">Reference proteome</keyword>
<organism evidence="6 7">
    <name type="scientific">Phreatobacter stygius</name>
    <dbReference type="NCBI Taxonomy" id="1940610"/>
    <lineage>
        <taxon>Bacteria</taxon>
        <taxon>Pseudomonadati</taxon>
        <taxon>Pseudomonadota</taxon>
        <taxon>Alphaproteobacteria</taxon>
        <taxon>Hyphomicrobiales</taxon>
        <taxon>Phreatobacteraceae</taxon>
        <taxon>Phreatobacter</taxon>
    </lineage>
</organism>
<dbReference type="PANTHER" id="PTHR30055:SF146">
    <property type="entry name" value="HTH-TYPE TRANSCRIPTIONAL DUAL REGULATOR CECR"/>
    <property type="match status" value="1"/>
</dbReference>
<evidence type="ECO:0000313" key="7">
    <source>
        <dbReference type="Proteomes" id="UP000298781"/>
    </source>
</evidence>
<dbReference type="RefSeq" id="WP_136963581.1">
    <property type="nucleotide sequence ID" value="NZ_CP039690.1"/>
</dbReference>
<keyword evidence="1" id="KW-0805">Transcription regulation</keyword>
<dbReference type="InterPro" id="IPR009057">
    <property type="entry name" value="Homeodomain-like_sf"/>
</dbReference>
<dbReference type="OrthoDB" id="9816431at2"/>
<dbReference type="InterPro" id="IPR050109">
    <property type="entry name" value="HTH-type_TetR-like_transc_reg"/>
</dbReference>
<keyword evidence="3" id="KW-0804">Transcription</keyword>
<dbReference type="Gene3D" id="1.10.357.10">
    <property type="entry name" value="Tetracycline Repressor, domain 2"/>
    <property type="match status" value="1"/>
</dbReference>
<dbReference type="PANTHER" id="PTHR30055">
    <property type="entry name" value="HTH-TYPE TRANSCRIPTIONAL REGULATOR RUTR"/>
    <property type="match status" value="1"/>
</dbReference>
<dbReference type="SUPFAM" id="SSF46689">
    <property type="entry name" value="Homeodomain-like"/>
    <property type="match status" value="1"/>
</dbReference>
<dbReference type="Pfam" id="PF14246">
    <property type="entry name" value="TetR_C_7"/>
    <property type="match status" value="1"/>
</dbReference>
<dbReference type="InterPro" id="IPR039536">
    <property type="entry name" value="TetR_C_Proteobacteria"/>
</dbReference>
<accession>A0A4D7BK75</accession>
<dbReference type="InterPro" id="IPR023772">
    <property type="entry name" value="DNA-bd_HTH_TetR-type_CS"/>
</dbReference>
<reference evidence="6 7" key="1">
    <citation type="submission" date="2019-04" db="EMBL/GenBank/DDBJ databases">
        <title>Phreatobacter aquaticus sp. nov.</title>
        <authorList>
            <person name="Choi A."/>
        </authorList>
    </citation>
    <scope>NUCLEOTIDE SEQUENCE [LARGE SCALE GENOMIC DNA]</scope>
    <source>
        <strain evidence="6 7">KCTC 52518</strain>
    </source>
</reference>
<feature type="DNA-binding region" description="H-T-H motif" evidence="4">
    <location>
        <begin position="46"/>
        <end position="65"/>
    </location>
</feature>
<proteinExistence type="predicted"/>
<dbReference type="InterPro" id="IPR001647">
    <property type="entry name" value="HTH_TetR"/>
</dbReference>
<dbReference type="KEGG" id="pstg:E8M01_30385"/>
<dbReference type="Pfam" id="PF00440">
    <property type="entry name" value="TetR_N"/>
    <property type="match status" value="1"/>
</dbReference>
<protein>
    <submittedName>
        <fullName evidence="6">TetR/AcrR family transcriptional regulator</fullName>
    </submittedName>
</protein>
<evidence type="ECO:0000256" key="4">
    <source>
        <dbReference type="PROSITE-ProRule" id="PRU00335"/>
    </source>
</evidence>
<sequence length="219" mass="24102">MSDAVIPRASEVGTDAAPEVLDTAKRRQILEGARRVFFDRGFEAASMNDITRAAGVSKGTIYAYFTGKEHLFESLVGLERREQAERLFDLDRTAPSIARELEELGVRLATALCEPESVARIRMVIGVAPRLPEIGRAFYDAGPKVGNARLAAYFADLDAAGRIVFDDPVQAARQFLDLCISEPIRRIIFGLEPIVSKDELRASVQSATAMFLRAYPPRG</sequence>
<feature type="domain" description="HTH tetR-type" evidence="5">
    <location>
        <begin position="23"/>
        <end position="83"/>
    </location>
</feature>
<gene>
    <name evidence="6" type="ORF">E8M01_30385</name>
</gene>
<evidence type="ECO:0000256" key="3">
    <source>
        <dbReference type="ARBA" id="ARBA00023163"/>
    </source>
</evidence>
<dbReference type="GO" id="GO:0003700">
    <property type="term" value="F:DNA-binding transcription factor activity"/>
    <property type="evidence" value="ECO:0007669"/>
    <property type="project" value="TreeGrafter"/>
</dbReference>
<evidence type="ECO:0000256" key="1">
    <source>
        <dbReference type="ARBA" id="ARBA00023015"/>
    </source>
</evidence>
<dbReference type="Gene3D" id="1.10.10.60">
    <property type="entry name" value="Homeodomain-like"/>
    <property type="match status" value="1"/>
</dbReference>
<dbReference type="PROSITE" id="PS01081">
    <property type="entry name" value="HTH_TETR_1"/>
    <property type="match status" value="1"/>
</dbReference>
<name>A0A4D7BK75_9HYPH</name>
<keyword evidence="2 4" id="KW-0238">DNA-binding</keyword>
<dbReference type="AlphaFoldDB" id="A0A4D7BK75"/>
<evidence type="ECO:0000256" key="2">
    <source>
        <dbReference type="ARBA" id="ARBA00023125"/>
    </source>
</evidence>
<dbReference type="GO" id="GO:0000976">
    <property type="term" value="F:transcription cis-regulatory region binding"/>
    <property type="evidence" value="ECO:0007669"/>
    <property type="project" value="TreeGrafter"/>
</dbReference>
<dbReference type="PROSITE" id="PS50977">
    <property type="entry name" value="HTH_TETR_2"/>
    <property type="match status" value="1"/>
</dbReference>
<dbReference type="EMBL" id="CP039690">
    <property type="protein sequence ID" value="QCI68162.1"/>
    <property type="molecule type" value="Genomic_DNA"/>
</dbReference>
<evidence type="ECO:0000259" key="5">
    <source>
        <dbReference type="PROSITE" id="PS50977"/>
    </source>
</evidence>
<evidence type="ECO:0000313" key="6">
    <source>
        <dbReference type="EMBL" id="QCI68162.1"/>
    </source>
</evidence>
<dbReference type="PRINTS" id="PR00455">
    <property type="entry name" value="HTHTETR"/>
</dbReference>
<dbReference type="FunFam" id="1.10.10.60:FF:000141">
    <property type="entry name" value="TetR family transcriptional regulator"/>
    <property type="match status" value="1"/>
</dbReference>
<dbReference type="Proteomes" id="UP000298781">
    <property type="component" value="Chromosome"/>
</dbReference>